<keyword evidence="1" id="KW-1133">Transmembrane helix</keyword>
<keyword evidence="3" id="KW-1185">Reference proteome</keyword>
<evidence type="ECO:0000313" key="3">
    <source>
        <dbReference type="Proteomes" id="UP000228934"/>
    </source>
</evidence>
<name>A0A2G9Q0L6_AQUCT</name>
<dbReference type="EMBL" id="KZ370352">
    <property type="protein sequence ID" value="PIO09115.1"/>
    <property type="molecule type" value="Genomic_DNA"/>
</dbReference>
<keyword evidence="1" id="KW-0812">Transmembrane</keyword>
<accession>A0A2G9Q0L6</accession>
<gene>
    <name evidence="2" type="ORF">AB205_0090060</name>
</gene>
<keyword evidence="1" id="KW-0472">Membrane</keyword>
<evidence type="ECO:0000256" key="1">
    <source>
        <dbReference type="SAM" id="Phobius"/>
    </source>
</evidence>
<protein>
    <submittedName>
        <fullName evidence="2">Uncharacterized protein</fullName>
    </submittedName>
</protein>
<sequence length="47" mass="5254">MSYDITLTSQLLLSMSLYLAFFLMLLECGRTLGILTSKVGLLVLHCM</sequence>
<dbReference type="AlphaFoldDB" id="A0A2G9Q0L6"/>
<reference evidence="3" key="1">
    <citation type="journal article" date="2017" name="Nat. Commun.">
        <title>The North American bullfrog draft genome provides insight into hormonal regulation of long noncoding RNA.</title>
        <authorList>
            <person name="Hammond S.A."/>
            <person name="Warren R.L."/>
            <person name="Vandervalk B.P."/>
            <person name="Kucuk E."/>
            <person name="Khan H."/>
            <person name="Gibb E.A."/>
            <person name="Pandoh P."/>
            <person name="Kirk H."/>
            <person name="Zhao Y."/>
            <person name="Jones M."/>
            <person name="Mungall A.J."/>
            <person name="Coope R."/>
            <person name="Pleasance S."/>
            <person name="Moore R.A."/>
            <person name="Holt R.A."/>
            <person name="Round J.M."/>
            <person name="Ohora S."/>
            <person name="Walle B.V."/>
            <person name="Veldhoen N."/>
            <person name="Helbing C.C."/>
            <person name="Birol I."/>
        </authorList>
    </citation>
    <scope>NUCLEOTIDE SEQUENCE [LARGE SCALE GENOMIC DNA]</scope>
</reference>
<proteinExistence type="predicted"/>
<feature type="transmembrane region" description="Helical" evidence="1">
    <location>
        <begin position="6"/>
        <end position="26"/>
    </location>
</feature>
<organism evidence="2 3">
    <name type="scientific">Aquarana catesbeiana</name>
    <name type="common">American bullfrog</name>
    <name type="synonym">Rana catesbeiana</name>
    <dbReference type="NCBI Taxonomy" id="8400"/>
    <lineage>
        <taxon>Eukaryota</taxon>
        <taxon>Metazoa</taxon>
        <taxon>Chordata</taxon>
        <taxon>Craniata</taxon>
        <taxon>Vertebrata</taxon>
        <taxon>Euteleostomi</taxon>
        <taxon>Amphibia</taxon>
        <taxon>Batrachia</taxon>
        <taxon>Anura</taxon>
        <taxon>Neobatrachia</taxon>
        <taxon>Ranoidea</taxon>
        <taxon>Ranidae</taxon>
        <taxon>Aquarana</taxon>
    </lineage>
</organism>
<evidence type="ECO:0000313" key="2">
    <source>
        <dbReference type="EMBL" id="PIO09115.1"/>
    </source>
</evidence>
<dbReference type="Proteomes" id="UP000228934">
    <property type="component" value="Unassembled WGS sequence"/>
</dbReference>